<dbReference type="PANTHER" id="PTHR46944">
    <property type="entry name" value="RHO GUANINE NUCLEOTIDE EXCHANGE FACTOR 33"/>
    <property type="match status" value="1"/>
</dbReference>
<dbReference type="OrthoDB" id="8828665at2759"/>
<dbReference type="PROSITE" id="PS50010">
    <property type="entry name" value="DH_2"/>
    <property type="match status" value="1"/>
</dbReference>
<keyword evidence="4" id="KW-1185">Reference proteome</keyword>
<dbReference type="InterPro" id="IPR000219">
    <property type="entry name" value="DH_dom"/>
</dbReference>
<feature type="region of interest" description="Disordered" evidence="1">
    <location>
        <begin position="349"/>
        <end position="667"/>
    </location>
</feature>
<feature type="compositionally biased region" description="Polar residues" evidence="1">
    <location>
        <begin position="505"/>
        <end position="515"/>
    </location>
</feature>
<feature type="compositionally biased region" description="Polar residues" evidence="1">
    <location>
        <begin position="372"/>
        <end position="383"/>
    </location>
</feature>
<dbReference type="EMBL" id="JAFJMO010000001">
    <property type="protein sequence ID" value="KAJ8289078.1"/>
    <property type="molecule type" value="Genomic_DNA"/>
</dbReference>
<dbReference type="Proteomes" id="UP001152803">
    <property type="component" value="Unassembled WGS sequence"/>
</dbReference>
<feature type="compositionally biased region" description="Polar residues" evidence="1">
    <location>
        <begin position="99"/>
        <end position="120"/>
    </location>
</feature>
<name>A0A9Q1I9Q3_CONCO</name>
<sequence>MKPQETQLIAELSELQAMVAELKAGFSSALLELSHIQQEDALLREDLEQTRQHCDRETLQLRALVGSLKTDLQEVRAQVSQLHKDQQKPQQADGRKGLGSTQTPGNSLWGSQSDGTAPSPTQPASLLLHCYLQGLRSGLCPVTEDPVPHEPFLTSPCNPNNQQDSSVEAKRQQVVLDLFHSEQEYLSTLFQLYDKYKTLSALPKNQETCQAFVGHLEQLSQHSLLFRNTLEDRLHSKHWQGLVGDVFARLTCQNEGTFMGICLGYVRMLPIVLSHFHQSNGIRQSPQDSLQGRVSQHVAPVSRIHSYLTHIQDLLQWTGSDHPDHYWLQVSKRALRTFLDQCHQLLEEGGPQGHREKVGCSSSTPPVRPLSPSCQRNTGSKALTPSEHCEPASANRSEADRNSDSANSIPASAHPGSRCPNPHGSVRNSHGQARVPSPPPPPHHAPGDRRFPRGASDPGGEERGSSPAWAPSPALGARGPGSHDLRGSFEDCDTDLDDLGDTSVFDYSSVTSCSPDGTLEMRERRAGEDDDDEDEDEDEDEEEEDSQVPVLLKPRGAETRPVPRLAPGEGSLCLGKQVPRVPLHPPPGRPQTPYDGQPTPGPKATKSNGDSASLISPAQPPPLRPFRSAWPASFQQRVHRDTETSREYKMSNGTTANPGRLWDQRGALGKGGLRSALGVVFSRAQRRGPQVSGHTGAWEDSEDSEGPCSTV</sequence>
<gene>
    <name evidence="3" type="ORF">COCON_G00017370</name>
</gene>
<feature type="region of interest" description="Disordered" evidence="1">
    <location>
        <begin position="79"/>
        <end position="120"/>
    </location>
</feature>
<evidence type="ECO:0000256" key="1">
    <source>
        <dbReference type="SAM" id="MobiDB-lite"/>
    </source>
</evidence>
<dbReference type="InterPro" id="IPR042849">
    <property type="entry name" value="ARHGEF33"/>
</dbReference>
<feature type="domain" description="DH" evidence="2">
    <location>
        <begin position="170"/>
        <end position="345"/>
    </location>
</feature>
<feature type="compositionally biased region" description="Acidic residues" evidence="1">
    <location>
        <begin position="490"/>
        <end position="500"/>
    </location>
</feature>
<evidence type="ECO:0000259" key="2">
    <source>
        <dbReference type="PROSITE" id="PS50010"/>
    </source>
</evidence>
<evidence type="ECO:0000313" key="3">
    <source>
        <dbReference type="EMBL" id="KAJ8289078.1"/>
    </source>
</evidence>
<dbReference type="AlphaFoldDB" id="A0A9Q1I9Q3"/>
<reference evidence="3" key="1">
    <citation type="journal article" date="2023" name="Science">
        <title>Genome structures resolve the early diversification of teleost fishes.</title>
        <authorList>
            <person name="Parey E."/>
            <person name="Louis A."/>
            <person name="Montfort J."/>
            <person name="Bouchez O."/>
            <person name="Roques C."/>
            <person name="Iampietro C."/>
            <person name="Lluch J."/>
            <person name="Castinel A."/>
            <person name="Donnadieu C."/>
            <person name="Desvignes T."/>
            <person name="Floi Bucao C."/>
            <person name="Jouanno E."/>
            <person name="Wen M."/>
            <person name="Mejri S."/>
            <person name="Dirks R."/>
            <person name="Jansen H."/>
            <person name="Henkel C."/>
            <person name="Chen W.J."/>
            <person name="Zahm M."/>
            <person name="Cabau C."/>
            <person name="Klopp C."/>
            <person name="Thompson A.W."/>
            <person name="Robinson-Rechavi M."/>
            <person name="Braasch I."/>
            <person name="Lecointre G."/>
            <person name="Bobe J."/>
            <person name="Postlethwait J.H."/>
            <person name="Berthelot C."/>
            <person name="Roest Crollius H."/>
            <person name="Guiguen Y."/>
        </authorList>
    </citation>
    <scope>NUCLEOTIDE SEQUENCE</scope>
    <source>
        <strain evidence="3">Concon-B</strain>
    </source>
</reference>
<dbReference type="InterPro" id="IPR035899">
    <property type="entry name" value="DBL_dom_sf"/>
</dbReference>
<dbReference type="Gene3D" id="1.20.900.10">
    <property type="entry name" value="Dbl homology (DH) domain"/>
    <property type="match status" value="1"/>
</dbReference>
<comment type="caution">
    <text evidence="3">The sequence shown here is derived from an EMBL/GenBank/DDBJ whole genome shotgun (WGS) entry which is preliminary data.</text>
</comment>
<feature type="region of interest" description="Disordered" evidence="1">
    <location>
        <begin position="684"/>
        <end position="711"/>
    </location>
</feature>
<dbReference type="PANTHER" id="PTHR46944:SF1">
    <property type="entry name" value="RHO GUANINE NUCLEOTIDE EXCHANGE FACTOR 33"/>
    <property type="match status" value="1"/>
</dbReference>
<accession>A0A9Q1I9Q3</accession>
<dbReference type="Pfam" id="PF00621">
    <property type="entry name" value="RhoGEF"/>
    <property type="match status" value="1"/>
</dbReference>
<feature type="compositionally biased region" description="Polar residues" evidence="1">
    <location>
        <begin position="605"/>
        <end position="616"/>
    </location>
</feature>
<proteinExistence type="predicted"/>
<feature type="compositionally biased region" description="Basic and acidic residues" evidence="1">
    <location>
        <begin position="638"/>
        <end position="649"/>
    </location>
</feature>
<feature type="compositionally biased region" description="Acidic residues" evidence="1">
    <location>
        <begin position="528"/>
        <end position="546"/>
    </location>
</feature>
<evidence type="ECO:0000313" key="4">
    <source>
        <dbReference type="Proteomes" id="UP001152803"/>
    </source>
</evidence>
<dbReference type="SUPFAM" id="SSF48065">
    <property type="entry name" value="DBL homology domain (DH-domain)"/>
    <property type="match status" value="1"/>
</dbReference>
<organism evidence="3 4">
    <name type="scientific">Conger conger</name>
    <name type="common">Conger eel</name>
    <name type="synonym">Muraena conger</name>
    <dbReference type="NCBI Taxonomy" id="82655"/>
    <lineage>
        <taxon>Eukaryota</taxon>
        <taxon>Metazoa</taxon>
        <taxon>Chordata</taxon>
        <taxon>Craniata</taxon>
        <taxon>Vertebrata</taxon>
        <taxon>Euteleostomi</taxon>
        <taxon>Actinopterygii</taxon>
        <taxon>Neopterygii</taxon>
        <taxon>Teleostei</taxon>
        <taxon>Anguilliformes</taxon>
        <taxon>Congridae</taxon>
        <taxon>Conger</taxon>
    </lineage>
</organism>
<dbReference type="GO" id="GO:0005085">
    <property type="term" value="F:guanyl-nucleotide exchange factor activity"/>
    <property type="evidence" value="ECO:0007669"/>
    <property type="project" value="InterPro"/>
</dbReference>
<protein>
    <recommendedName>
        <fullName evidence="2">DH domain-containing protein</fullName>
    </recommendedName>
</protein>